<evidence type="ECO:0000256" key="1">
    <source>
        <dbReference type="ARBA" id="ARBA00004651"/>
    </source>
</evidence>
<feature type="transmembrane region" description="Helical" evidence="7">
    <location>
        <begin position="21"/>
        <end position="42"/>
    </location>
</feature>
<dbReference type="Pfam" id="PF00528">
    <property type="entry name" value="BPD_transp_1"/>
    <property type="match status" value="1"/>
</dbReference>
<feature type="transmembrane region" description="Helical" evidence="7">
    <location>
        <begin position="225"/>
        <end position="244"/>
    </location>
</feature>
<sequence length="312" mass="35640">MLMEKTQPIKRRMTFRKLLSKYGPFYLFLIPAIVWYAIFAYYPMSGILIAFKKFQYSLGIFGSRWVGLRYFKDFLSDPHFYEIIRNTVVISLSKLIINFPAPIILALMFNAVRKQFFKRTIQTVSYLPYFVSWVVVAALIHKFFSPTSGLLNDIRIANGLEPIYYLGKRELFLPFIVLSDMWKGVGYGSIIYLAALTSIDPTLYEAADIDGANGLRKLWHITLPGIKPTVGIMFLLSLGGLFGANMEQILLLQTPATFDVSEVIDTYVLKRGLNMNQFDYATAVGLFRSVISLVLVVCTNYMSKKLTEISLW</sequence>
<dbReference type="InterPro" id="IPR035906">
    <property type="entry name" value="MetI-like_sf"/>
</dbReference>
<evidence type="ECO:0000256" key="7">
    <source>
        <dbReference type="RuleBase" id="RU363032"/>
    </source>
</evidence>
<dbReference type="InterPro" id="IPR000515">
    <property type="entry name" value="MetI-like"/>
</dbReference>
<protein>
    <submittedName>
        <fullName evidence="9">Protein lplB</fullName>
    </submittedName>
</protein>
<keyword evidence="10" id="KW-1185">Reference proteome</keyword>
<dbReference type="PANTHER" id="PTHR43227">
    <property type="entry name" value="BLL4140 PROTEIN"/>
    <property type="match status" value="1"/>
</dbReference>
<dbReference type="PROSITE" id="PS50928">
    <property type="entry name" value="ABC_TM1"/>
    <property type="match status" value="1"/>
</dbReference>
<feature type="domain" description="ABC transmembrane type-1" evidence="8">
    <location>
        <begin position="84"/>
        <end position="299"/>
    </location>
</feature>
<keyword evidence="6 7" id="KW-0472">Membrane</keyword>
<evidence type="ECO:0000259" key="8">
    <source>
        <dbReference type="PROSITE" id="PS50928"/>
    </source>
</evidence>
<feature type="transmembrane region" description="Helical" evidence="7">
    <location>
        <begin position="124"/>
        <end position="144"/>
    </location>
</feature>
<dbReference type="Gene3D" id="1.10.3720.10">
    <property type="entry name" value="MetI-like"/>
    <property type="match status" value="1"/>
</dbReference>
<feature type="transmembrane region" description="Helical" evidence="7">
    <location>
        <begin position="95"/>
        <end position="112"/>
    </location>
</feature>
<comment type="caution">
    <text evidence="9">The sequence shown here is derived from an EMBL/GenBank/DDBJ whole genome shotgun (WGS) entry which is preliminary data.</text>
</comment>
<dbReference type="PANTHER" id="PTHR43227:SF11">
    <property type="entry name" value="BLL4140 PROTEIN"/>
    <property type="match status" value="1"/>
</dbReference>
<dbReference type="AlphaFoldDB" id="A0A2K2FRE8"/>
<evidence type="ECO:0000313" key="9">
    <source>
        <dbReference type="EMBL" id="PNU01348.1"/>
    </source>
</evidence>
<keyword evidence="4 7" id="KW-0812">Transmembrane</keyword>
<evidence type="ECO:0000256" key="2">
    <source>
        <dbReference type="ARBA" id="ARBA00022448"/>
    </source>
</evidence>
<keyword evidence="3" id="KW-1003">Cell membrane</keyword>
<dbReference type="Proteomes" id="UP000236151">
    <property type="component" value="Unassembled WGS sequence"/>
</dbReference>
<dbReference type="KEGG" id="cthd:CDO33_04345"/>
<evidence type="ECO:0000256" key="3">
    <source>
        <dbReference type="ARBA" id="ARBA00022475"/>
    </source>
</evidence>
<evidence type="ECO:0000256" key="5">
    <source>
        <dbReference type="ARBA" id="ARBA00022989"/>
    </source>
</evidence>
<dbReference type="SUPFAM" id="SSF161098">
    <property type="entry name" value="MetI-like"/>
    <property type="match status" value="1"/>
</dbReference>
<feature type="transmembrane region" description="Helical" evidence="7">
    <location>
        <begin position="280"/>
        <end position="302"/>
    </location>
</feature>
<proteinExistence type="inferred from homology"/>
<dbReference type="GO" id="GO:0005886">
    <property type="term" value="C:plasma membrane"/>
    <property type="evidence" value="ECO:0007669"/>
    <property type="project" value="UniProtKB-SubCell"/>
</dbReference>
<evidence type="ECO:0000256" key="4">
    <source>
        <dbReference type="ARBA" id="ARBA00022692"/>
    </source>
</evidence>
<reference evidence="9 10" key="1">
    <citation type="submission" date="2017-06" db="EMBL/GenBank/DDBJ databases">
        <title>Investigating the central metabolism of Clostridium thermosuccinogenes.</title>
        <authorList>
            <person name="Koendjbiharie J.G."/>
            <person name="van Kranenburg R."/>
        </authorList>
    </citation>
    <scope>NUCLEOTIDE SEQUENCE [LARGE SCALE GENOMIC DNA]</scope>
    <source>
        <strain evidence="9 10">DSM 5806</strain>
    </source>
</reference>
<evidence type="ECO:0000256" key="6">
    <source>
        <dbReference type="ARBA" id="ARBA00023136"/>
    </source>
</evidence>
<organism evidence="9 10">
    <name type="scientific">Clostridium thermosuccinogenes</name>
    <dbReference type="NCBI Taxonomy" id="84032"/>
    <lineage>
        <taxon>Bacteria</taxon>
        <taxon>Bacillati</taxon>
        <taxon>Bacillota</taxon>
        <taxon>Clostridia</taxon>
        <taxon>Eubacteriales</taxon>
        <taxon>Clostridiaceae</taxon>
        <taxon>Clostridium</taxon>
    </lineage>
</organism>
<keyword evidence="2 7" id="KW-0813">Transport</keyword>
<name>A0A2K2FRE8_9CLOT</name>
<dbReference type="InterPro" id="IPR050809">
    <property type="entry name" value="UgpAE/MalFG_permease"/>
</dbReference>
<keyword evidence="5 7" id="KW-1133">Transmembrane helix</keyword>
<accession>A0A2K2FRE8</accession>
<evidence type="ECO:0000313" key="10">
    <source>
        <dbReference type="Proteomes" id="UP000236151"/>
    </source>
</evidence>
<dbReference type="OrthoDB" id="2637002at2"/>
<dbReference type="RefSeq" id="WP_103079928.1">
    <property type="nucleotide sequence ID" value="NZ_CP021850.1"/>
</dbReference>
<comment type="subcellular location">
    <subcellularLocation>
        <location evidence="1 7">Cell membrane</location>
        <topology evidence="1 7">Multi-pass membrane protein</topology>
    </subcellularLocation>
</comment>
<dbReference type="GO" id="GO:0055085">
    <property type="term" value="P:transmembrane transport"/>
    <property type="evidence" value="ECO:0007669"/>
    <property type="project" value="InterPro"/>
</dbReference>
<gene>
    <name evidence="9" type="ORF">CDQ84_01390</name>
</gene>
<dbReference type="EMBL" id="NIOJ01000002">
    <property type="protein sequence ID" value="PNU01348.1"/>
    <property type="molecule type" value="Genomic_DNA"/>
</dbReference>
<comment type="similarity">
    <text evidence="7">Belongs to the binding-protein-dependent transport system permease family.</text>
</comment>
<dbReference type="CDD" id="cd06261">
    <property type="entry name" value="TM_PBP2"/>
    <property type="match status" value="1"/>
</dbReference>